<keyword evidence="7" id="KW-1185">Reference proteome</keyword>
<proteinExistence type="inferred from homology"/>
<evidence type="ECO:0000259" key="5">
    <source>
        <dbReference type="Pfam" id="PF03330"/>
    </source>
</evidence>
<evidence type="ECO:0000256" key="4">
    <source>
        <dbReference type="RuleBase" id="RU003495"/>
    </source>
</evidence>
<comment type="similarity">
    <text evidence="3 4">Belongs to the RlpA family.</text>
</comment>
<dbReference type="AlphaFoldDB" id="A0A158J085"/>
<dbReference type="GO" id="GO:0000270">
    <property type="term" value="P:peptidoglycan metabolic process"/>
    <property type="evidence" value="ECO:0007669"/>
    <property type="project" value="UniProtKB-UniRule"/>
</dbReference>
<dbReference type="Proteomes" id="UP000054740">
    <property type="component" value="Unassembled WGS sequence"/>
</dbReference>
<dbReference type="InterPro" id="IPR036908">
    <property type="entry name" value="RlpA-like_sf"/>
</dbReference>
<evidence type="ECO:0000256" key="3">
    <source>
        <dbReference type="HAMAP-Rule" id="MF_02071"/>
    </source>
</evidence>
<dbReference type="InterPro" id="IPR009009">
    <property type="entry name" value="RlpA-like_DPBB"/>
</dbReference>
<name>A0A158J085_CABCO</name>
<dbReference type="PANTHER" id="PTHR34183:SF8">
    <property type="entry name" value="ENDOLYTIC PEPTIDOGLYCAN TRANSGLYCOSYLASE RLPA-RELATED"/>
    <property type="match status" value="1"/>
</dbReference>
<evidence type="ECO:0000313" key="6">
    <source>
        <dbReference type="EMBL" id="SAL61740.1"/>
    </source>
</evidence>
<dbReference type="EMBL" id="FCNY02000017">
    <property type="protein sequence ID" value="SAL61740.1"/>
    <property type="molecule type" value="Genomic_DNA"/>
</dbReference>
<keyword evidence="6" id="KW-0449">Lipoprotein</keyword>
<dbReference type="InterPro" id="IPR012997">
    <property type="entry name" value="RplA"/>
</dbReference>
<organism evidence="6 7">
    <name type="scientific">Caballeronia cordobensis</name>
    <name type="common">Burkholderia cordobensis</name>
    <dbReference type="NCBI Taxonomy" id="1353886"/>
    <lineage>
        <taxon>Bacteria</taxon>
        <taxon>Pseudomonadati</taxon>
        <taxon>Pseudomonadota</taxon>
        <taxon>Betaproteobacteria</taxon>
        <taxon>Burkholderiales</taxon>
        <taxon>Burkholderiaceae</taxon>
        <taxon>Caballeronia</taxon>
    </lineage>
</organism>
<evidence type="ECO:0000256" key="2">
    <source>
        <dbReference type="ARBA" id="ARBA00023316"/>
    </source>
</evidence>
<protein>
    <recommendedName>
        <fullName evidence="3">Endolytic peptidoglycan transglycosylase RlpA</fullName>
        <ecNumber evidence="3">4.2.2.-</ecNumber>
    </recommendedName>
</protein>
<evidence type="ECO:0000256" key="1">
    <source>
        <dbReference type="ARBA" id="ARBA00023239"/>
    </source>
</evidence>
<dbReference type="CDD" id="cd22268">
    <property type="entry name" value="DPBB_RlpA-like"/>
    <property type="match status" value="1"/>
</dbReference>
<dbReference type="GO" id="GO:0008932">
    <property type="term" value="F:lytic endotransglycosylase activity"/>
    <property type="evidence" value="ECO:0007669"/>
    <property type="project" value="UniProtKB-UniRule"/>
</dbReference>
<comment type="function">
    <text evidence="3">Lytic transglycosylase with a strong preference for naked glycan strands that lack stem peptides.</text>
</comment>
<feature type="domain" description="RlpA-like protein double-psi beta-barrel" evidence="5">
    <location>
        <begin position="124"/>
        <end position="211"/>
    </location>
</feature>
<dbReference type="EC" id="4.2.2.-" evidence="3"/>
<accession>A0A158J085</accession>
<dbReference type="SUPFAM" id="SSF50685">
    <property type="entry name" value="Barwin-like endoglucanases"/>
    <property type="match status" value="1"/>
</dbReference>
<dbReference type="InterPro" id="IPR034718">
    <property type="entry name" value="RlpA"/>
</dbReference>
<dbReference type="NCBIfam" id="TIGR00413">
    <property type="entry name" value="rlpA"/>
    <property type="match status" value="1"/>
</dbReference>
<gene>
    <name evidence="3" type="primary">rlpA</name>
    <name evidence="6" type="ORF">AWB70_05616</name>
</gene>
<sequence length="254" mass="27222">MLASLIHVRRSPGEVERVIPRRRLSSSLIRCACRITFGFARFSVGNAVSYRLIPWAVCALLAGCAGHIKQPSSKEDLASTIPGKVTPDMNVEASAASASSADSAPILAPATLAPEPTAAFNFAQTGIASCYARRFQGRRTASGERFDMHALTAAHRTLPLGSYARVSNASRTRSVIVRINDRGPFVKGRVIDLSSAAAQALGMSEVGTQSVIVEGVRREDHVIVSAKRSHPYGHHAHRRHASAAHAHANVHRHS</sequence>
<evidence type="ECO:0000313" key="7">
    <source>
        <dbReference type="Proteomes" id="UP000054740"/>
    </source>
</evidence>
<dbReference type="Gene3D" id="2.40.40.10">
    <property type="entry name" value="RlpA-like domain"/>
    <property type="match status" value="1"/>
</dbReference>
<dbReference type="GO" id="GO:0071555">
    <property type="term" value="P:cell wall organization"/>
    <property type="evidence" value="ECO:0007669"/>
    <property type="project" value="UniProtKB-KW"/>
</dbReference>
<dbReference type="HAMAP" id="MF_02071">
    <property type="entry name" value="RlpA"/>
    <property type="match status" value="1"/>
</dbReference>
<keyword evidence="2 3" id="KW-0961">Cell wall biogenesis/degradation</keyword>
<reference evidence="7" key="1">
    <citation type="submission" date="2016-01" db="EMBL/GenBank/DDBJ databases">
        <authorList>
            <person name="Peeters C."/>
        </authorList>
    </citation>
    <scope>NUCLEOTIDE SEQUENCE [LARGE SCALE GENOMIC DNA]</scope>
</reference>
<keyword evidence="1 3" id="KW-0456">Lyase</keyword>
<dbReference type="PANTHER" id="PTHR34183">
    <property type="entry name" value="ENDOLYTIC PEPTIDOGLYCAN TRANSGLYCOSYLASE RLPA"/>
    <property type="match status" value="1"/>
</dbReference>
<dbReference type="Pfam" id="PF03330">
    <property type="entry name" value="DPBB_1"/>
    <property type="match status" value="1"/>
</dbReference>